<dbReference type="InterPro" id="IPR039537">
    <property type="entry name" value="Retrotran_Ty1/copia-like"/>
</dbReference>
<dbReference type="AlphaFoldDB" id="A0AAQ3UPN7"/>
<dbReference type="PANTHER" id="PTHR42648:SF26">
    <property type="entry name" value="INTEGRASE CATALYTIC DOMAIN-CONTAINING PROTEIN"/>
    <property type="match status" value="1"/>
</dbReference>
<dbReference type="Gene3D" id="3.30.420.10">
    <property type="entry name" value="Ribonuclease H-like superfamily/Ribonuclease H"/>
    <property type="match status" value="1"/>
</dbReference>
<dbReference type="InterPro" id="IPR025724">
    <property type="entry name" value="GAG-pre-integrase_dom"/>
</dbReference>
<dbReference type="Proteomes" id="UP001341281">
    <property type="component" value="Chromosome 09"/>
</dbReference>
<feature type="domain" description="Integrase catalytic" evidence="1">
    <location>
        <begin position="368"/>
        <end position="487"/>
    </location>
</feature>
<proteinExistence type="predicted"/>
<accession>A0AAQ3UPN7</accession>
<dbReference type="Pfam" id="PF13976">
    <property type="entry name" value="gag_pre-integrs"/>
    <property type="match status" value="1"/>
</dbReference>
<dbReference type="InterPro" id="IPR001584">
    <property type="entry name" value="Integrase_cat-core"/>
</dbReference>
<dbReference type="SUPFAM" id="SSF53098">
    <property type="entry name" value="Ribonuclease H-like"/>
    <property type="match status" value="1"/>
</dbReference>
<organism evidence="2 3">
    <name type="scientific">Paspalum notatum var. saurae</name>
    <dbReference type="NCBI Taxonomy" id="547442"/>
    <lineage>
        <taxon>Eukaryota</taxon>
        <taxon>Viridiplantae</taxon>
        <taxon>Streptophyta</taxon>
        <taxon>Embryophyta</taxon>
        <taxon>Tracheophyta</taxon>
        <taxon>Spermatophyta</taxon>
        <taxon>Magnoliopsida</taxon>
        <taxon>Liliopsida</taxon>
        <taxon>Poales</taxon>
        <taxon>Poaceae</taxon>
        <taxon>PACMAD clade</taxon>
        <taxon>Panicoideae</taxon>
        <taxon>Andropogonodae</taxon>
        <taxon>Paspaleae</taxon>
        <taxon>Paspalinae</taxon>
        <taxon>Paspalum</taxon>
    </lineage>
</organism>
<sequence>MPAIRSAQLVDILEGTTKAPAKTLKVIGDDKKTEAVVPNPEYETWLVKDQQLLGYLLNSLTKEVLAPVATLSSAAEVWATLEGMYAAQSRARATNLRMQLVSLKKGSMTAAAYFSKMKSFGDELAAIGKKIEDDEMVSYILNGLDFDYNSLVSCSFSRKKKAEVSNLQLTLPLVVEEDSVTAVLTVVVVVDVLVEEETITPTTTPTLKDSPSKEDSLTNQCQICKKTGHEASDCWYRYEENYQPKVAGAATTSYGVDTNWYVDSGATDHITSELEKLTVRDRYNGQDQVHTASGSGGLYPLVPQQSSLSSSRQVFGVNKPSTSRWHSRLGHPAIPVVKHVLRKFNLPVSSDLSHELVCDPCQQAKSHQLPYPKSTSMSKFSLELVYSDVWGPAPMSVGRHTYYVSFIDDYSKFTWIYLLKRKSDVFQAFHNFRNHVERKFNRKILTMQSDWGGEYERLNSFFQRIGIAHHVSCPHAHQQNGSAERKH</sequence>
<dbReference type="GO" id="GO:0015074">
    <property type="term" value="P:DNA integration"/>
    <property type="evidence" value="ECO:0007669"/>
    <property type="project" value="InterPro"/>
</dbReference>
<protein>
    <recommendedName>
        <fullName evidence="1">Integrase catalytic domain-containing protein</fullName>
    </recommendedName>
</protein>
<keyword evidence="3" id="KW-1185">Reference proteome</keyword>
<dbReference type="Pfam" id="PF14223">
    <property type="entry name" value="Retrotran_gag_2"/>
    <property type="match status" value="1"/>
</dbReference>
<gene>
    <name evidence="2" type="ORF">U9M48_040051</name>
</gene>
<dbReference type="InterPro" id="IPR012337">
    <property type="entry name" value="RNaseH-like_sf"/>
</dbReference>
<dbReference type="GO" id="GO:0003676">
    <property type="term" value="F:nucleic acid binding"/>
    <property type="evidence" value="ECO:0007669"/>
    <property type="project" value="InterPro"/>
</dbReference>
<evidence type="ECO:0000313" key="2">
    <source>
        <dbReference type="EMBL" id="WVZ94115.1"/>
    </source>
</evidence>
<evidence type="ECO:0000259" key="1">
    <source>
        <dbReference type="PROSITE" id="PS50994"/>
    </source>
</evidence>
<dbReference type="EMBL" id="CP144753">
    <property type="protein sequence ID" value="WVZ94115.1"/>
    <property type="molecule type" value="Genomic_DNA"/>
</dbReference>
<name>A0AAQ3UPN7_PASNO</name>
<dbReference type="PROSITE" id="PS50994">
    <property type="entry name" value="INTEGRASE"/>
    <property type="match status" value="1"/>
</dbReference>
<reference evidence="2 3" key="1">
    <citation type="submission" date="2024-02" db="EMBL/GenBank/DDBJ databases">
        <title>High-quality chromosome-scale genome assembly of Pensacola bahiagrass (Paspalum notatum Flugge var. saurae).</title>
        <authorList>
            <person name="Vega J.M."/>
            <person name="Podio M."/>
            <person name="Orjuela J."/>
            <person name="Siena L.A."/>
            <person name="Pessino S.C."/>
            <person name="Combes M.C."/>
            <person name="Mariac C."/>
            <person name="Albertini E."/>
            <person name="Pupilli F."/>
            <person name="Ortiz J.P.A."/>
            <person name="Leblanc O."/>
        </authorList>
    </citation>
    <scope>NUCLEOTIDE SEQUENCE [LARGE SCALE GENOMIC DNA]</scope>
    <source>
        <strain evidence="2">R1</strain>
        <tissue evidence="2">Leaf</tissue>
    </source>
</reference>
<evidence type="ECO:0000313" key="3">
    <source>
        <dbReference type="Proteomes" id="UP001341281"/>
    </source>
</evidence>
<dbReference type="PANTHER" id="PTHR42648">
    <property type="entry name" value="TRANSPOSASE, PUTATIVE-RELATED"/>
    <property type="match status" value="1"/>
</dbReference>
<dbReference type="InterPro" id="IPR036397">
    <property type="entry name" value="RNaseH_sf"/>
</dbReference>